<evidence type="ECO:0000313" key="2">
    <source>
        <dbReference type="Proteomes" id="UP000035909"/>
    </source>
</evidence>
<gene>
    <name evidence="1" type="ORF">ABT57_06040</name>
</gene>
<keyword evidence="2" id="KW-1185">Reference proteome</keyword>
<dbReference type="EMBL" id="LDOU01000006">
    <property type="protein sequence ID" value="KLV10141.1"/>
    <property type="molecule type" value="Genomic_DNA"/>
</dbReference>
<dbReference type="Proteomes" id="UP000035909">
    <property type="component" value="Unassembled WGS sequence"/>
</dbReference>
<name>A0A0J1HEV7_9GAMM</name>
<dbReference type="PATRIC" id="fig|320778.3.peg.1303"/>
<evidence type="ECO:0000313" key="1">
    <source>
        <dbReference type="EMBL" id="KLV10141.1"/>
    </source>
</evidence>
<dbReference type="OrthoDB" id="5817515at2"/>
<reference evidence="1 2" key="1">
    <citation type="submission" date="2015-05" db="EMBL/GenBank/DDBJ databases">
        <title>Photobacterium galathea sp. nov.</title>
        <authorList>
            <person name="Machado H."/>
            <person name="Gram L."/>
        </authorList>
    </citation>
    <scope>NUCLEOTIDE SEQUENCE [LARGE SCALE GENOMIC DNA]</scope>
    <source>
        <strain evidence="1 2">DSM 22954</strain>
    </source>
</reference>
<comment type="caution">
    <text evidence="1">The sequence shown here is derived from an EMBL/GenBank/DDBJ whole genome shotgun (WGS) entry which is preliminary data.</text>
</comment>
<dbReference type="AlphaFoldDB" id="A0A0J1HEV7"/>
<accession>A0A0J1HEV7</accession>
<organism evidence="1 2">
    <name type="scientific">Photobacterium ganghwense</name>
    <dbReference type="NCBI Taxonomy" id="320778"/>
    <lineage>
        <taxon>Bacteria</taxon>
        <taxon>Pseudomonadati</taxon>
        <taxon>Pseudomonadota</taxon>
        <taxon>Gammaproteobacteria</taxon>
        <taxon>Vibrionales</taxon>
        <taxon>Vibrionaceae</taxon>
        <taxon>Photobacterium</taxon>
    </lineage>
</organism>
<sequence>MYLDTHSRLLIADTAEILQAFIENGLHHEYQIYCQFPHCIQMDVIIGRHLPLSIEFNDGTVISEPSK</sequence>
<protein>
    <submittedName>
        <fullName evidence="1">Uncharacterized protein</fullName>
    </submittedName>
</protein>
<proteinExistence type="predicted"/>